<keyword evidence="6" id="KW-1185">Reference proteome</keyword>
<dbReference type="Pfam" id="PF01047">
    <property type="entry name" value="MarR"/>
    <property type="match status" value="1"/>
</dbReference>
<keyword evidence="3" id="KW-0804">Transcription</keyword>
<evidence type="ECO:0000256" key="2">
    <source>
        <dbReference type="ARBA" id="ARBA00023125"/>
    </source>
</evidence>
<evidence type="ECO:0000313" key="5">
    <source>
        <dbReference type="EMBL" id="MBF4694106.1"/>
    </source>
</evidence>
<dbReference type="EMBL" id="JADKNH010000008">
    <property type="protein sequence ID" value="MBF4694106.1"/>
    <property type="molecule type" value="Genomic_DNA"/>
</dbReference>
<evidence type="ECO:0000256" key="3">
    <source>
        <dbReference type="ARBA" id="ARBA00023163"/>
    </source>
</evidence>
<reference evidence="5 6" key="1">
    <citation type="submission" date="2020-11" db="EMBL/GenBank/DDBJ databases">
        <title>Fusibacter basophilias sp. nov.</title>
        <authorList>
            <person name="Qiu D."/>
        </authorList>
    </citation>
    <scope>NUCLEOTIDE SEQUENCE [LARGE SCALE GENOMIC DNA]</scope>
    <source>
        <strain evidence="5 6">Q10-2</strain>
    </source>
</reference>
<sequence length="150" mass="17788">MKKQNYELLTEYMLKLMPTMNKRFFRDDEVFKSEELFPSHIQILLVLSNHKQLTMSQISRQINVINSNLTPLVDKLIKFGYLKRQPYKKDRRVVHISLTPLGKTFVEKHKKYVESLLEEKLSALSDEKVIEFEEHLKAVYDTVIECLGEK</sequence>
<dbReference type="PROSITE" id="PS50995">
    <property type="entry name" value="HTH_MARR_2"/>
    <property type="match status" value="1"/>
</dbReference>
<name>A0ABR9ZUF9_9FIRM</name>
<dbReference type="RefSeq" id="WP_194702350.1">
    <property type="nucleotide sequence ID" value="NZ_JADKNH010000008.1"/>
</dbReference>
<dbReference type="InterPro" id="IPR036390">
    <property type="entry name" value="WH_DNA-bd_sf"/>
</dbReference>
<evidence type="ECO:0000256" key="1">
    <source>
        <dbReference type="ARBA" id="ARBA00023015"/>
    </source>
</evidence>
<dbReference type="PANTHER" id="PTHR42756">
    <property type="entry name" value="TRANSCRIPTIONAL REGULATOR, MARR"/>
    <property type="match status" value="1"/>
</dbReference>
<dbReference type="InterPro" id="IPR000835">
    <property type="entry name" value="HTH_MarR-typ"/>
</dbReference>
<dbReference type="InterPro" id="IPR036388">
    <property type="entry name" value="WH-like_DNA-bd_sf"/>
</dbReference>
<dbReference type="SUPFAM" id="SSF46785">
    <property type="entry name" value="Winged helix' DNA-binding domain"/>
    <property type="match status" value="1"/>
</dbReference>
<dbReference type="PRINTS" id="PR00598">
    <property type="entry name" value="HTHMARR"/>
</dbReference>
<dbReference type="PANTHER" id="PTHR42756:SF1">
    <property type="entry name" value="TRANSCRIPTIONAL REPRESSOR OF EMRAB OPERON"/>
    <property type="match status" value="1"/>
</dbReference>
<feature type="domain" description="HTH marR-type" evidence="4">
    <location>
        <begin position="6"/>
        <end position="141"/>
    </location>
</feature>
<dbReference type="SMART" id="SM00347">
    <property type="entry name" value="HTH_MARR"/>
    <property type="match status" value="1"/>
</dbReference>
<proteinExistence type="predicted"/>
<evidence type="ECO:0000259" key="4">
    <source>
        <dbReference type="PROSITE" id="PS50995"/>
    </source>
</evidence>
<protein>
    <submittedName>
        <fullName evidence="5">MarR family transcriptional regulator</fullName>
    </submittedName>
</protein>
<gene>
    <name evidence="5" type="ORF">ISU02_13375</name>
</gene>
<organism evidence="5 6">
    <name type="scientific">Fusibacter ferrireducens</name>
    <dbReference type="NCBI Taxonomy" id="2785058"/>
    <lineage>
        <taxon>Bacteria</taxon>
        <taxon>Bacillati</taxon>
        <taxon>Bacillota</taxon>
        <taxon>Clostridia</taxon>
        <taxon>Eubacteriales</taxon>
        <taxon>Eubacteriales Family XII. Incertae Sedis</taxon>
        <taxon>Fusibacter</taxon>
    </lineage>
</organism>
<dbReference type="Proteomes" id="UP000614200">
    <property type="component" value="Unassembled WGS sequence"/>
</dbReference>
<accession>A0ABR9ZUF9</accession>
<comment type="caution">
    <text evidence="5">The sequence shown here is derived from an EMBL/GenBank/DDBJ whole genome shotgun (WGS) entry which is preliminary data.</text>
</comment>
<keyword evidence="2" id="KW-0238">DNA-binding</keyword>
<keyword evidence="1" id="KW-0805">Transcription regulation</keyword>
<evidence type="ECO:0000313" key="6">
    <source>
        <dbReference type="Proteomes" id="UP000614200"/>
    </source>
</evidence>
<dbReference type="Gene3D" id="1.10.10.10">
    <property type="entry name" value="Winged helix-like DNA-binding domain superfamily/Winged helix DNA-binding domain"/>
    <property type="match status" value="1"/>
</dbReference>